<dbReference type="GO" id="GO:0005509">
    <property type="term" value="F:calcium ion binding"/>
    <property type="evidence" value="ECO:0007669"/>
    <property type="project" value="InterPro"/>
</dbReference>
<dbReference type="RefSeq" id="WP_002686155.1">
    <property type="nucleotide sequence ID" value="NZ_JH600070.1"/>
</dbReference>
<dbReference type="Proteomes" id="UP000005744">
    <property type="component" value="Unassembled WGS sequence"/>
</dbReference>
<dbReference type="InterPro" id="IPR018247">
    <property type="entry name" value="EF_Hand_1_Ca_BS"/>
</dbReference>
<comment type="similarity">
    <text evidence="1">Belongs to the ZraP family.</text>
</comment>
<evidence type="ECO:0000313" key="8">
    <source>
        <dbReference type="Proteomes" id="UP000005744"/>
    </source>
</evidence>
<evidence type="ECO:0000256" key="5">
    <source>
        <dbReference type="SAM" id="Phobius"/>
    </source>
</evidence>
<dbReference type="EMBL" id="JH600070">
    <property type="protein sequence ID" value="EIJ42901.1"/>
    <property type="molecule type" value="Genomic_DNA"/>
</dbReference>
<dbReference type="OrthoDB" id="5703633at2"/>
<evidence type="ECO:0000259" key="6">
    <source>
        <dbReference type="PROSITE" id="PS50222"/>
    </source>
</evidence>
<keyword evidence="5" id="KW-0472">Membrane</keyword>
<keyword evidence="8" id="KW-1185">Reference proteome</keyword>
<name>I3CH08_9GAMM</name>
<evidence type="ECO:0000256" key="2">
    <source>
        <dbReference type="ARBA" id="ARBA00044983"/>
    </source>
</evidence>
<dbReference type="InterPro" id="IPR025961">
    <property type="entry name" value="Metal_resist"/>
</dbReference>
<evidence type="ECO:0000256" key="3">
    <source>
        <dbReference type="ARBA" id="ARBA00045001"/>
    </source>
</evidence>
<organism evidence="7 8">
    <name type="scientific">Beggiatoa alba B18LD</name>
    <dbReference type="NCBI Taxonomy" id="395493"/>
    <lineage>
        <taxon>Bacteria</taxon>
        <taxon>Pseudomonadati</taxon>
        <taxon>Pseudomonadota</taxon>
        <taxon>Gammaproteobacteria</taxon>
        <taxon>Thiotrichales</taxon>
        <taxon>Thiotrichaceae</taxon>
        <taxon>Beggiatoa</taxon>
    </lineage>
</organism>
<feature type="domain" description="EF-hand" evidence="6">
    <location>
        <begin position="189"/>
        <end position="224"/>
    </location>
</feature>
<dbReference type="HOGENOM" id="CLU_1217894_0_0_6"/>
<protein>
    <recommendedName>
        <fullName evidence="2">Signaling pathway modulator ZraP</fullName>
    </recommendedName>
    <alternativeName>
        <fullName evidence="3">Zinc resistance-associated protein</fullName>
    </alternativeName>
</protein>
<dbReference type="InterPro" id="IPR002048">
    <property type="entry name" value="EF_hand_dom"/>
</dbReference>
<dbReference type="AlphaFoldDB" id="I3CH08"/>
<keyword evidence="4" id="KW-0175">Coiled coil</keyword>
<accession>I3CH08</accession>
<evidence type="ECO:0000256" key="4">
    <source>
        <dbReference type="SAM" id="Coils"/>
    </source>
</evidence>
<feature type="transmembrane region" description="Helical" evidence="5">
    <location>
        <begin position="12"/>
        <end position="33"/>
    </location>
</feature>
<dbReference type="SUPFAM" id="SSF47473">
    <property type="entry name" value="EF-hand"/>
    <property type="match status" value="1"/>
</dbReference>
<keyword evidence="5" id="KW-1133">Transmembrane helix</keyword>
<feature type="coiled-coil region" evidence="4">
    <location>
        <begin position="148"/>
        <end position="175"/>
    </location>
</feature>
<dbReference type="STRING" id="395493.BegalDRAFT_2035"/>
<sequence length="227" mass="26305">MVIISRNPRIFGIAFIGLLVLNLFLLGLLIGMYQHTPRKPPDIELELLADAKFPPILRDIPTSAFERVQPIVEKYKPTVQEQLQQLAKARRGVHQQLIAETIDHDALNNAFKQMRDVDEALKKILHQGFIEILDKLTFEERQVLAKRLEKPARRLERLEKRIADYLRERDSNNDGDITQTEFIEGLPPRRQTIAIERFKRLDKDNDGILSQSELNIFFSSEANEEGK</sequence>
<dbReference type="Pfam" id="PF13801">
    <property type="entry name" value="Metal_resist"/>
    <property type="match status" value="1"/>
</dbReference>
<reference evidence="7 8" key="1">
    <citation type="submission" date="2011-11" db="EMBL/GenBank/DDBJ databases">
        <title>Improved High-Quality Draft sequence of Beggiatoa alba B18lD.</title>
        <authorList>
            <consortium name="US DOE Joint Genome Institute"/>
            <person name="Lucas S."/>
            <person name="Han J."/>
            <person name="Lapidus A."/>
            <person name="Cheng J.-F."/>
            <person name="Goodwin L."/>
            <person name="Pitluck S."/>
            <person name="Peters L."/>
            <person name="Mikhailova N."/>
            <person name="Held B."/>
            <person name="Detter J.C."/>
            <person name="Han C."/>
            <person name="Tapia R."/>
            <person name="Land M."/>
            <person name="Hauser L."/>
            <person name="Kyrpides N."/>
            <person name="Ivanova N."/>
            <person name="Pagani I."/>
            <person name="Samuel K."/>
            <person name="Teske A."/>
            <person name="Mueller J."/>
            <person name="Woyke T."/>
        </authorList>
    </citation>
    <scope>NUCLEOTIDE SEQUENCE [LARGE SCALE GENOMIC DNA]</scope>
    <source>
        <strain evidence="7 8">B18LD</strain>
    </source>
</reference>
<dbReference type="eggNOG" id="COG5612">
    <property type="taxonomic scope" value="Bacteria"/>
</dbReference>
<evidence type="ECO:0000313" key="7">
    <source>
        <dbReference type="EMBL" id="EIJ42901.1"/>
    </source>
</evidence>
<proteinExistence type="inferred from homology"/>
<evidence type="ECO:0000256" key="1">
    <source>
        <dbReference type="ARBA" id="ARBA00044945"/>
    </source>
</evidence>
<gene>
    <name evidence="7" type="ORF">BegalDRAFT_2035</name>
</gene>
<keyword evidence="5" id="KW-0812">Transmembrane</keyword>
<dbReference type="PROSITE" id="PS50222">
    <property type="entry name" value="EF_HAND_2"/>
    <property type="match status" value="1"/>
</dbReference>
<dbReference type="Gene3D" id="1.10.238.10">
    <property type="entry name" value="EF-hand"/>
    <property type="match status" value="1"/>
</dbReference>
<dbReference type="PROSITE" id="PS00018">
    <property type="entry name" value="EF_HAND_1"/>
    <property type="match status" value="1"/>
</dbReference>
<dbReference type="InterPro" id="IPR011992">
    <property type="entry name" value="EF-hand-dom_pair"/>
</dbReference>